<reference evidence="2 3" key="1">
    <citation type="submission" date="2019-08" db="EMBL/GenBank/DDBJ databases">
        <title>Rapid identification of Enteric Bacteria from Whole Genome Sequences (WGS) using Average Nucleotide Identity (ANI).</title>
        <authorList>
            <person name="Lane C."/>
        </authorList>
    </citation>
    <scope>NUCLEOTIDE SEQUENCE [LARGE SCALE GENOMIC DNA]</scope>
    <source>
        <strain evidence="2 3">D4984</strain>
    </source>
</reference>
<evidence type="ECO:0000313" key="3">
    <source>
        <dbReference type="Proteomes" id="UP000321317"/>
    </source>
</evidence>
<comment type="caution">
    <text evidence="2">The sequence shown here is derived from an EMBL/GenBank/DDBJ whole genome shotgun (WGS) entry which is preliminary data.</text>
</comment>
<name>A0ABY3KYS8_9BACT</name>
<feature type="region of interest" description="Disordered" evidence="1">
    <location>
        <begin position="37"/>
        <end position="66"/>
    </location>
</feature>
<proteinExistence type="predicted"/>
<evidence type="ECO:0000313" key="2">
    <source>
        <dbReference type="EMBL" id="TXK53724.1"/>
    </source>
</evidence>
<dbReference type="Proteomes" id="UP000321317">
    <property type="component" value="Unassembled WGS sequence"/>
</dbReference>
<sequence length="66" mass="7402">MLLITPCMGVVDTVNFGKNEISKQMLNFSLKSQEEDSKEEKVQLKSSNEKQEEYAIDSQSGFSVLA</sequence>
<dbReference type="RefSeq" id="WP_139021068.1">
    <property type="nucleotide sequence ID" value="NZ_JANKHQ010000026.1"/>
</dbReference>
<gene>
    <name evidence="2" type="ORF">FVD16_09850</name>
</gene>
<evidence type="ECO:0008006" key="4">
    <source>
        <dbReference type="Google" id="ProtNLM"/>
    </source>
</evidence>
<dbReference type="EMBL" id="VRMA01000082">
    <property type="protein sequence ID" value="TXK53724.1"/>
    <property type="molecule type" value="Genomic_DNA"/>
</dbReference>
<organism evidence="2 3">
    <name type="scientific">Campylobacter helveticus</name>
    <dbReference type="NCBI Taxonomy" id="28898"/>
    <lineage>
        <taxon>Bacteria</taxon>
        <taxon>Pseudomonadati</taxon>
        <taxon>Campylobacterota</taxon>
        <taxon>Epsilonproteobacteria</taxon>
        <taxon>Campylobacterales</taxon>
        <taxon>Campylobacteraceae</taxon>
        <taxon>Campylobacter</taxon>
    </lineage>
</organism>
<feature type="compositionally biased region" description="Basic and acidic residues" evidence="1">
    <location>
        <begin position="37"/>
        <end position="53"/>
    </location>
</feature>
<feature type="compositionally biased region" description="Polar residues" evidence="1">
    <location>
        <begin position="57"/>
        <end position="66"/>
    </location>
</feature>
<protein>
    <recommendedName>
        <fullName evidence="4">Lipoprotein</fullName>
    </recommendedName>
</protein>
<evidence type="ECO:0000256" key="1">
    <source>
        <dbReference type="SAM" id="MobiDB-lite"/>
    </source>
</evidence>
<keyword evidence="3" id="KW-1185">Reference proteome</keyword>
<accession>A0ABY3KYS8</accession>